<evidence type="ECO:0000313" key="4">
    <source>
        <dbReference type="EMBL" id="NLR75134.1"/>
    </source>
</evidence>
<dbReference type="InterPro" id="IPR036388">
    <property type="entry name" value="WH-like_DNA-bd_sf"/>
</dbReference>
<dbReference type="RefSeq" id="WP_168876685.1">
    <property type="nucleotide sequence ID" value="NZ_JABAIM010000001.1"/>
</dbReference>
<evidence type="ECO:0000256" key="1">
    <source>
        <dbReference type="ARBA" id="ARBA00022679"/>
    </source>
</evidence>
<dbReference type="Gene3D" id="3.40.1190.20">
    <property type="match status" value="1"/>
</dbReference>
<organism evidence="4 5">
    <name type="scientific">Leeia aquatica</name>
    <dbReference type="NCBI Taxonomy" id="2725557"/>
    <lineage>
        <taxon>Bacteria</taxon>
        <taxon>Pseudomonadati</taxon>
        <taxon>Pseudomonadota</taxon>
        <taxon>Betaproteobacteria</taxon>
        <taxon>Neisseriales</taxon>
        <taxon>Leeiaceae</taxon>
        <taxon>Leeia</taxon>
    </lineage>
</organism>
<dbReference type="EMBL" id="JABAIM010000001">
    <property type="protein sequence ID" value="NLR75134.1"/>
    <property type="molecule type" value="Genomic_DNA"/>
</dbReference>
<dbReference type="PROSITE" id="PS00583">
    <property type="entry name" value="PFKB_KINASES_1"/>
    <property type="match status" value="1"/>
</dbReference>
<proteinExistence type="predicted"/>
<dbReference type="InterPro" id="IPR036390">
    <property type="entry name" value="WH_DNA-bd_sf"/>
</dbReference>
<dbReference type="CDD" id="cd01941">
    <property type="entry name" value="YeiC_kinase_like"/>
    <property type="match status" value="1"/>
</dbReference>
<protein>
    <submittedName>
        <fullName evidence="4">Winged helix-turn-helix transcriptional regulator</fullName>
    </submittedName>
</protein>
<reference evidence="4 5" key="1">
    <citation type="submission" date="2020-04" db="EMBL/GenBank/DDBJ databases">
        <title>Draft genome of Leeia sp. IMCC25680.</title>
        <authorList>
            <person name="Song J."/>
            <person name="Cho J.-C."/>
        </authorList>
    </citation>
    <scope>NUCLEOTIDE SEQUENCE [LARGE SCALE GENOMIC DNA]</scope>
    <source>
        <strain evidence="4 5">IMCC25680</strain>
    </source>
</reference>
<dbReference type="Pfam" id="PF13412">
    <property type="entry name" value="HTH_24"/>
    <property type="match status" value="1"/>
</dbReference>
<comment type="caution">
    <text evidence="4">The sequence shown here is derived from an EMBL/GenBank/DDBJ whole genome shotgun (WGS) entry which is preliminary data.</text>
</comment>
<evidence type="ECO:0000259" key="3">
    <source>
        <dbReference type="Pfam" id="PF00294"/>
    </source>
</evidence>
<dbReference type="InterPro" id="IPR029056">
    <property type="entry name" value="Ribokinase-like"/>
</dbReference>
<evidence type="ECO:0000313" key="5">
    <source>
        <dbReference type="Proteomes" id="UP000587991"/>
    </source>
</evidence>
<keyword evidence="5" id="KW-1185">Reference proteome</keyword>
<dbReference type="InterPro" id="IPR002173">
    <property type="entry name" value="Carboh/pur_kinase_PfkB_CS"/>
</dbReference>
<dbReference type="PANTHER" id="PTHR10584">
    <property type="entry name" value="SUGAR KINASE"/>
    <property type="match status" value="1"/>
</dbReference>
<dbReference type="Proteomes" id="UP000587991">
    <property type="component" value="Unassembled WGS sequence"/>
</dbReference>
<evidence type="ECO:0000256" key="2">
    <source>
        <dbReference type="ARBA" id="ARBA00022777"/>
    </source>
</evidence>
<dbReference type="SUPFAM" id="SSF46785">
    <property type="entry name" value="Winged helix' DNA-binding domain"/>
    <property type="match status" value="1"/>
</dbReference>
<sequence length="364" mass="38681">MSDLSPRQRILQLIQHNPYLSQQELAEQTGLSRSAVAGHIASLTRERRILGRAYVLPEQRPVVCIGGANIDRKVRTLGPLQMGTSNPVEVEETFGGVGRNVAENLARLGAPTHLITAVGQDPAGEALLSHLHSLGVDTRGSLQQAHASSGTYTAVLDDHGEMVLALAHMQLCDALTPTLLQQCSAQRAAAALTVLDLNLPADSVASLLYAAREDAVPLVVVAVSIPKMARLPADLRGIRLLILNRGELESRVGRPLPDLPALEVACQQVQQQGVQDLIVTLGADGVVHTHDQGLLHLPAPQVPVRDVTGAGDAFSAAVCWSLHQQPDDLTLACRRGLTLSALTVQCNSTVYPDLTPASLMDLLA</sequence>
<dbReference type="Pfam" id="PF00294">
    <property type="entry name" value="PfkB"/>
    <property type="match status" value="1"/>
</dbReference>
<dbReference type="AlphaFoldDB" id="A0A847S5K9"/>
<dbReference type="Gene3D" id="1.10.10.10">
    <property type="entry name" value="Winged helix-like DNA-binding domain superfamily/Winged helix DNA-binding domain"/>
    <property type="match status" value="1"/>
</dbReference>
<name>A0A847S5K9_9NEIS</name>
<feature type="domain" description="Carbohydrate kinase PfkB" evidence="3">
    <location>
        <begin position="62"/>
        <end position="352"/>
    </location>
</feature>
<dbReference type="GO" id="GO:0016301">
    <property type="term" value="F:kinase activity"/>
    <property type="evidence" value="ECO:0007669"/>
    <property type="project" value="UniProtKB-KW"/>
</dbReference>
<accession>A0A847S5K9</accession>
<keyword evidence="2" id="KW-0418">Kinase</keyword>
<keyword evidence="1" id="KW-0808">Transferase</keyword>
<gene>
    <name evidence="4" type="ORF">HF682_08175</name>
</gene>
<dbReference type="InterPro" id="IPR011611">
    <property type="entry name" value="PfkB_dom"/>
</dbReference>
<dbReference type="SUPFAM" id="SSF53613">
    <property type="entry name" value="Ribokinase-like"/>
    <property type="match status" value="1"/>
</dbReference>
<dbReference type="PANTHER" id="PTHR10584:SF166">
    <property type="entry name" value="RIBOKINASE"/>
    <property type="match status" value="1"/>
</dbReference>